<dbReference type="InterPro" id="IPR036165">
    <property type="entry name" value="YefM-like_sf"/>
</dbReference>
<dbReference type="Proteomes" id="UP000293550">
    <property type="component" value="Unassembled WGS sequence"/>
</dbReference>
<dbReference type="RefSeq" id="WP_130154651.1">
    <property type="nucleotide sequence ID" value="NZ_SCFB01000026.1"/>
</dbReference>
<dbReference type="Gene3D" id="3.40.1620.10">
    <property type="entry name" value="YefM-like domain"/>
    <property type="match status" value="1"/>
</dbReference>
<name>A0A4Q7DEP7_9PROT</name>
<evidence type="ECO:0000256" key="2">
    <source>
        <dbReference type="RuleBase" id="RU362080"/>
    </source>
</evidence>
<gene>
    <name evidence="3" type="ORF">EQU50_08280</name>
</gene>
<sequence length="80" mass="9446">MQTIGMFEAKTHLPEVMRNVQKGQKYIVTNRHQEVAVIMSIEDYNRGFQSFAYEKLKTLFKTNPFGSVEDIIRMRDEGRF</sequence>
<reference evidence="3 4" key="1">
    <citation type="submission" date="2018-10" db="EMBL/GenBank/DDBJ databases">
        <title>An updated phylogeny of the Alphaproteobacteria reveals that the parasitic Rickettsiales and Holosporales have independent origins.</title>
        <authorList>
            <person name="Munoz-Gomez S.A."/>
            <person name="Hess S."/>
            <person name="Burger G."/>
            <person name="Lang B.F."/>
            <person name="Susko E."/>
            <person name="Slamovits C.H."/>
            <person name="Roger A.J."/>
        </authorList>
    </citation>
    <scope>NUCLEOTIDE SEQUENCE [LARGE SCALE GENOMIC DNA]</scope>
    <source>
        <strain evidence="3">HOLO01</strain>
    </source>
</reference>
<keyword evidence="4" id="KW-1185">Reference proteome</keyword>
<evidence type="ECO:0000256" key="1">
    <source>
        <dbReference type="ARBA" id="ARBA00009981"/>
    </source>
</evidence>
<comment type="similarity">
    <text evidence="1 2">Belongs to the phD/YefM antitoxin family.</text>
</comment>
<evidence type="ECO:0000313" key="3">
    <source>
        <dbReference type="EMBL" id="RZI45122.1"/>
    </source>
</evidence>
<dbReference type="Pfam" id="PF02604">
    <property type="entry name" value="PhdYeFM_antitox"/>
    <property type="match status" value="1"/>
</dbReference>
<protein>
    <recommendedName>
        <fullName evidence="2">Antitoxin</fullName>
    </recommendedName>
</protein>
<accession>A0A4Q7DEP7</accession>
<dbReference type="InterPro" id="IPR006442">
    <property type="entry name" value="Antitoxin_Phd/YefM"/>
</dbReference>
<evidence type="ECO:0000313" key="4">
    <source>
        <dbReference type="Proteomes" id="UP000293550"/>
    </source>
</evidence>
<dbReference type="AlphaFoldDB" id="A0A4Q7DEP7"/>
<dbReference type="OrthoDB" id="361531at2"/>
<comment type="function">
    <text evidence="2">Antitoxin component of a type II toxin-antitoxin (TA) system.</text>
</comment>
<comment type="caution">
    <text evidence="3">The sequence shown here is derived from an EMBL/GenBank/DDBJ whole genome shotgun (WGS) entry which is preliminary data.</text>
</comment>
<dbReference type="NCBIfam" id="TIGR01552">
    <property type="entry name" value="phd_fam"/>
    <property type="match status" value="1"/>
</dbReference>
<proteinExistence type="inferred from homology"/>
<organism evidence="3 4">
    <name type="scientific">Candidatus Finniella inopinata</name>
    <dbReference type="NCBI Taxonomy" id="1696036"/>
    <lineage>
        <taxon>Bacteria</taxon>
        <taxon>Pseudomonadati</taxon>
        <taxon>Pseudomonadota</taxon>
        <taxon>Alphaproteobacteria</taxon>
        <taxon>Holosporales</taxon>
        <taxon>Candidatus Paracaedibacteraceae</taxon>
        <taxon>Candidatus Finniella</taxon>
    </lineage>
</organism>
<dbReference type="EMBL" id="SCFB01000026">
    <property type="protein sequence ID" value="RZI45122.1"/>
    <property type="molecule type" value="Genomic_DNA"/>
</dbReference>
<dbReference type="SUPFAM" id="SSF143120">
    <property type="entry name" value="YefM-like"/>
    <property type="match status" value="1"/>
</dbReference>